<dbReference type="SUPFAM" id="SSF46689">
    <property type="entry name" value="Homeodomain-like"/>
    <property type="match status" value="1"/>
</dbReference>
<proteinExistence type="predicted"/>
<name>A0A6P1CRV5_9NOCA</name>
<reference evidence="6 7" key="1">
    <citation type="submission" date="2020-01" db="EMBL/GenBank/DDBJ databases">
        <title>Genetics and antimicrobial susceptibilities of Nocardia species isolated from the soil; a comparison with species isolated from humans.</title>
        <authorList>
            <person name="Carrasco G."/>
            <person name="Monzon S."/>
            <person name="Sansegundo M."/>
            <person name="Garcia E."/>
            <person name="Garrido N."/>
            <person name="Medina M.J."/>
            <person name="Villalon P."/>
            <person name="Ramirez-Arocha A.C."/>
            <person name="Jimenez P."/>
            <person name="Cuesta I."/>
            <person name="Valdezate S."/>
        </authorList>
    </citation>
    <scope>NUCLEOTIDE SEQUENCE [LARGE SCALE GENOMIC DNA]</scope>
    <source>
        <strain evidence="6 7">CNM20110626</strain>
    </source>
</reference>
<evidence type="ECO:0000256" key="2">
    <source>
        <dbReference type="ARBA" id="ARBA00023125"/>
    </source>
</evidence>
<dbReference type="GO" id="GO:0003700">
    <property type="term" value="F:DNA-binding transcription factor activity"/>
    <property type="evidence" value="ECO:0007669"/>
    <property type="project" value="TreeGrafter"/>
</dbReference>
<dbReference type="RefSeq" id="WP_163845513.1">
    <property type="nucleotide sequence ID" value="NZ_CP107969.1"/>
</dbReference>
<sequence length="183" mass="19739">MKERRDVARNRSRILTAAREVFRDQGLSASNDAVLAAAEVGVSTFYRHFRTRHELLSAVLAELTSEASAVAATARDIDDPWLAFCELFRRGCVLGEGDLALFYALADLSPELAAQAAELTMTIVGPGVERAKAAGVLAPSIDADDIVDLMTAAHSAPTPQRRATRTEVILEGLRRGDESTSRT</sequence>
<evidence type="ECO:0000256" key="3">
    <source>
        <dbReference type="ARBA" id="ARBA00023163"/>
    </source>
</evidence>
<feature type="DNA-binding region" description="H-T-H motif" evidence="4">
    <location>
        <begin position="30"/>
        <end position="49"/>
    </location>
</feature>
<organism evidence="6 7">
    <name type="scientific">Nocardia cyriacigeorgica</name>
    <dbReference type="NCBI Taxonomy" id="135487"/>
    <lineage>
        <taxon>Bacteria</taxon>
        <taxon>Bacillati</taxon>
        <taxon>Actinomycetota</taxon>
        <taxon>Actinomycetes</taxon>
        <taxon>Mycobacteriales</taxon>
        <taxon>Nocardiaceae</taxon>
        <taxon>Nocardia</taxon>
    </lineage>
</organism>
<keyword evidence="2 4" id="KW-0238">DNA-binding</keyword>
<evidence type="ECO:0000256" key="1">
    <source>
        <dbReference type="ARBA" id="ARBA00023015"/>
    </source>
</evidence>
<dbReference type="InterPro" id="IPR036271">
    <property type="entry name" value="Tet_transcr_reg_TetR-rel_C_sf"/>
</dbReference>
<evidence type="ECO:0000256" key="4">
    <source>
        <dbReference type="PROSITE-ProRule" id="PRU00335"/>
    </source>
</evidence>
<evidence type="ECO:0000313" key="7">
    <source>
        <dbReference type="Proteomes" id="UP000471166"/>
    </source>
</evidence>
<dbReference type="GO" id="GO:0000976">
    <property type="term" value="F:transcription cis-regulatory region binding"/>
    <property type="evidence" value="ECO:0007669"/>
    <property type="project" value="TreeGrafter"/>
</dbReference>
<comment type="caution">
    <text evidence="6">The sequence shown here is derived from an EMBL/GenBank/DDBJ whole genome shotgun (WGS) entry which is preliminary data.</text>
</comment>
<keyword evidence="3" id="KW-0804">Transcription</keyword>
<accession>A0A6P1CRV5</accession>
<evidence type="ECO:0000313" key="6">
    <source>
        <dbReference type="EMBL" id="NEW34124.1"/>
    </source>
</evidence>
<protein>
    <submittedName>
        <fullName evidence="6">TetR/AcrR family transcriptional regulator</fullName>
    </submittedName>
</protein>
<dbReference type="SUPFAM" id="SSF48498">
    <property type="entry name" value="Tetracyclin repressor-like, C-terminal domain"/>
    <property type="match status" value="1"/>
</dbReference>
<keyword evidence="1" id="KW-0805">Transcription regulation</keyword>
<dbReference type="Gene3D" id="1.10.357.10">
    <property type="entry name" value="Tetracycline Repressor, domain 2"/>
    <property type="match status" value="1"/>
</dbReference>
<evidence type="ECO:0000259" key="5">
    <source>
        <dbReference type="PROSITE" id="PS50977"/>
    </source>
</evidence>
<feature type="domain" description="HTH tetR-type" evidence="5">
    <location>
        <begin position="8"/>
        <end position="67"/>
    </location>
</feature>
<gene>
    <name evidence="6" type="ORF">GV791_16395</name>
</gene>
<dbReference type="AlphaFoldDB" id="A0A6P1CRV5"/>
<dbReference type="PROSITE" id="PS50977">
    <property type="entry name" value="HTH_TETR_2"/>
    <property type="match status" value="1"/>
</dbReference>
<dbReference type="Pfam" id="PF00440">
    <property type="entry name" value="TetR_N"/>
    <property type="match status" value="1"/>
</dbReference>
<dbReference type="InterPro" id="IPR050109">
    <property type="entry name" value="HTH-type_TetR-like_transc_reg"/>
</dbReference>
<dbReference type="PANTHER" id="PTHR30055">
    <property type="entry name" value="HTH-TYPE TRANSCRIPTIONAL REGULATOR RUTR"/>
    <property type="match status" value="1"/>
</dbReference>
<dbReference type="InterPro" id="IPR001647">
    <property type="entry name" value="HTH_TetR"/>
</dbReference>
<dbReference type="InterPro" id="IPR009057">
    <property type="entry name" value="Homeodomain-like_sf"/>
</dbReference>
<dbReference type="Proteomes" id="UP000471166">
    <property type="component" value="Unassembled WGS sequence"/>
</dbReference>
<dbReference type="EMBL" id="JAAGVB010000023">
    <property type="protein sequence ID" value="NEW34124.1"/>
    <property type="molecule type" value="Genomic_DNA"/>
</dbReference>
<dbReference type="PANTHER" id="PTHR30055:SF234">
    <property type="entry name" value="HTH-TYPE TRANSCRIPTIONAL REGULATOR BETI"/>
    <property type="match status" value="1"/>
</dbReference>
<dbReference type="PRINTS" id="PR00455">
    <property type="entry name" value="HTHTETR"/>
</dbReference>